<evidence type="ECO:0000259" key="4">
    <source>
        <dbReference type="PROSITE" id="PS50977"/>
    </source>
</evidence>
<dbReference type="Pfam" id="PF00440">
    <property type="entry name" value="TetR_N"/>
    <property type="match status" value="1"/>
</dbReference>
<feature type="DNA-binding region" description="H-T-H motif" evidence="2">
    <location>
        <begin position="24"/>
        <end position="43"/>
    </location>
</feature>
<dbReference type="InterPro" id="IPR009057">
    <property type="entry name" value="Homeodomain-like_sf"/>
</dbReference>
<keyword evidence="3" id="KW-0175">Coiled coil</keyword>
<dbReference type="Proteomes" id="UP001165367">
    <property type="component" value="Unassembled WGS sequence"/>
</dbReference>
<dbReference type="InterPro" id="IPR050624">
    <property type="entry name" value="HTH-type_Tx_Regulator"/>
</dbReference>
<gene>
    <name evidence="5" type="ORF">LZZ85_19950</name>
</gene>
<proteinExistence type="predicted"/>
<keyword evidence="1 2" id="KW-0238">DNA-binding</keyword>
<name>A0ABS9KW97_9BACT</name>
<evidence type="ECO:0000256" key="3">
    <source>
        <dbReference type="SAM" id="Coils"/>
    </source>
</evidence>
<dbReference type="Gene3D" id="1.10.357.10">
    <property type="entry name" value="Tetracycline Repressor, domain 2"/>
    <property type="match status" value="1"/>
</dbReference>
<dbReference type="EMBL" id="JAKLTR010000014">
    <property type="protein sequence ID" value="MCG2616583.1"/>
    <property type="molecule type" value="Genomic_DNA"/>
</dbReference>
<evidence type="ECO:0000313" key="6">
    <source>
        <dbReference type="Proteomes" id="UP001165367"/>
    </source>
</evidence>
<dbReference type="PROSITE" id="PS50977">
    <property type="entry name" value="HTH_TETR_2"/>
    <property type="match status" value="1"/>
</dbReference>
<dbReference type="RefSeq" id="WP_237875121.1">
    <property type="nucleotide sequence ID" value="NZ_JAKLTR010000014.1"/>
</dbReference>
<organism evidence="5 6">
    <name type="scientific">Terrimonas ginsenosidimutans</name>
    <dbReference type="NCBI Taxonomy" id="2908004"/>
    <lineage>
        <taxon>Bacteria</taxon>
        <taxon>Pseudomonadati</taxon>
        <taxon>Bacteroidota</taxon>
        <taxon>Chitinophagia</taxon>
        <taxon>Chitinophagales</taxon>
        <taxon>Chitinophagaceae</taxon>
        <taxon>Terrimonas</taxon>
    </lineage>
</organism>
<dbReference type="PRINTS" id="PR00455">
    <property type="entry name" value="HTHTETR"/>
</dbReference>
<comment type="caution">
    <text evidence="5">The sequence shown here is derived from an EMBL/GenBank/DDBJ whole genome shotgun (WGS) entry which is preliminary data.</text>
</comment>
<evidence type="ECO:0000313" key="5">
    <source>
        <dbReference type="EMBL" id="MCG2616583.1"/>
    </source>
</evidence>
<sequence length="205" mass="23345">MIERNVILTAARDLMIRQGIRNTGLDELTKSLGISKKTIYTHFTDKASLLYEVVQSNLDVLEDSIKNAERSSANAISEFISVTNDIIDSNITWQSTSLQDLHAYCYPAYEQCMKFKQHVLEDFLQKNFSRGAKEEFYTNNWDSKLLVENALFMMDNCCAVIGKRNQHLSPLSVKNYFITHFLFGLCGPSGRALVERQLSGITLEN</sequence>
<feature type="domain" description="HTH tetR-type" evidence="4">
    <location>
        <begin position="1"/>
        <end position="61"/>
    </location>
</feature>
<dbReference type="PANTHER" id="PTHR43479">
    <property type="entry name" value="ACREF/ENVCD OPERON REPRESSOR-RELATED"/>
    <property type="match status" value="1"/>
</dbReference>
<accession>A0ABS9KW97</accession>
<evidence type="ECO:0000256" key="1">
    <source>
        <dbReference type="ARBA" id="ARBA00023125"/>
    </source>
</evidence>
<protein>
    <submittedName>
        <fullName evidence="5">TetR/AcrR family transcriptional regulator</fullName>
    </submittedName>
</protein>
<reference evidence="5" key="1">
    <citation type="submission" date="2022-01" db="EMBL/GenBank/DDBJ databases">
        <authorList>
            <person name="Jo J.-H."/>
            <person name="Im W.-T."/>
        </authorList>
    </citation>
    <scope>NUCLEOTIDE SEQUENCE</scope>
    <source>
        <strain evidence="5">NA20</strain>
    </source>
</reference>
<evidence type="ECO:0000256" key="2">
    <source>
        <dbReference type="PROSITE-ProRule" id="PRU00335"/>
    </source>
</evidence>
<dbReference type="SUPFAM" id="SSF46689">
    <property type="entry name" value="Homeodomain-like"/>
    <property type="match status" value="1"/>
</dbReference>
<keyword evidence="6" id="KW-1185">Reference proteome</keyword>
<dbReference type="PANTHER" id="PTHR43479:SF11">
    <property type="entry name" value="ACREF_ENVCD OPERON REPRESSOR-RELATED"/>
    <property type="match status" value="1"/>
</dbReference>
<dbReference type="InterPro" id="IPR001647">
    <property type="entry name" value="HTH_TetR"/>
</dbReference>
<feature type="coiled-coil region" evidence="3">
    <location>
        <begin position="51"/>
        <end position="78"/>
    </location>
</feature>